<keyword evidence="2" id="KW-1185">Reference proteome</keyword>
<reference evidence="1 2" key="1">
    <citation type="journal article" date="2018" name="Nat. Ecol. Evol.">
        <title>Genomic signatures of mitonuclear coevolution across populations of Tigriopus californicus.</title>
        <authorList>
            <person name="Barreto F.S."/>
            <person name="Watson E.T."/>
            <person name="Lima T.G."/>
            <person name="Willett C.S."/>
            <person name="Edmands S."/>
            <person name="Li W."/>
            <person name="Burton R.S."/>
        </authorList>
    </citation>
    <scope>NUCLEOTIDE SEQUENCE [LARGE SCALE GENOMIC DNA]</scope>
    <source>
        <strain evidence="1 2">San Diego</strain>
    </source>
</reference>
<comment type="caution">
    <text evidence="1">The sequence shown here is derived from an EMBL/GenBank/DDBJ whole genome shotgun (WGS) entry which is preliminary data.</text>
</comment>
<organism evidence="1 2">
    <name type="scientific">Tigriopus californicus</name>
    <name type="common">Marine copepod</name>
    <dbReference type="NCBI Taxonomy" id="6832"/>
    <lineage>
        <taxon>Eukaryota</taxon>
        <taxon>Metazoa</taxon>
        <taxon>Ecdysozoa</taxon>
        <taxon>Arthropoda</taxon>
        <taxon>Crustacea</taxon>
        <taxon>Multicrustacea</taxon>
        <taxon>Hexanauplia</taxon>
        <taxon>Copepoda</taxon>
        <taxon>Harpacticoida</taxon>
        <taxon>Harpacticidae</taxon>
        <taxon>Tigriopus</taxon>
    </lineage>
</organism>
<evidence type="ECO:0000313" key="2">
    <source>
        <dbReference type="Proteomes" id="UP000318571"/>
    </source>
</evidence>
<dbReference type="AlphaFoldDB" id="A0A553NXV0"/>
<dbReference type="EMBL" id="VCGU01000009">
    <property type="protein sequence ID" value="TRY70261.1"/>
    <property type="molecule type" value="Genomic_DNA"/>
</dbReference>
<evidence type="ECO:0000313" key="1">
    <source>
        <dbReference type="EMBL" id="TRY70261.1"/>
    </source>
</evidence>
<accession>A0A553NXV0</accession>
<sequence>TKTTRETITFFAQRKLLKNTSFCNPCGTRRSIVRENCQDEIIWRCTHCRSKKAIRDQSFCSGSHLSLPSLLIFMYCWRHLDGDIVPAVVEIDETFVFKRKYNRGRVNPGKWIFGGIQRDLGIGFLVEVPDRTRQTLERHHPAIHSTWYPHHFRRMEGLCKLKSNSRGIYTIQSSSMRRILWTQMILKYTLKTLKI</sequence>
<evidence type="ECO:0008006" key="3">
    <source>
        <dbReference type="Google" id="ProtNLM"/>
    </source>
</evidence>
<dbReference type="STRING" id="6832.A0A553NXV0"/>
<feature type="non-terminal residue" evidence="1">
    <location>
        <position position="195"/>
    </location>
</feature>
<gene>
    <name evidence="1" type="ORF">TCAL_16390</name>
</gene>
<dbReference type="Proteomes" id="UP000318571">
    <property type="component" value="Chromosome 9"/>
</dbReference>
<name>A0A553NXV0_TIGCA</name>
<feature type="non-terminal residue" evidence="1">
    <location>
        <position position="1"/>
    </location>
</feature>
<protein>
    <recommendedName>
        <fullName evidence="3">ISXO2-like transposase domain-containing protein</fullName>
    </recommendedName>
</protein>
<proteinExistence type="predicted"/>